<dbReference type="PANTHER" id="PTHR11319">
    <property type="entry name" value="G PROTEIN-COUPLED RECEPTOR-RELATED"/>
    <property type="match status" value="1"/>
</dbReference>
<comment type="caution">
    <text evidence="2">The sequence shown here is derived from an EMBL/GenBank/DDBJ whole genome shotgun (WGS) entry which is preliminary data.</text>
</comment>
<keyword evidence="3" id="KW-1185">Reference proteome</keyword>
<dbReference type="EMBL" id="BFEA01000172">
    <property type="protein sequence ID" value="GBG72831.1"/>
    <property type="molecule type" value="Genomic_DNA"/>
</dbReference>
<dbReference type="SUPFAM" id="SSF51126">
    <property type="entry name" value="Pectin lyase-like"/>
    <property type="match status" value="1"/>
</dbReference>
<evidence type="ECO:0008006" key="4">
    <source>
        <dbReference type="Google" id="ProtNLM"/>
    </source>
</evidence>
<dbReference type="Proteomes" id="UP000265515">
    <property type="component" value="Unassembled WGS sequence"/>
</dbReference>
<accession>A0A388KRZ1</accession>
<evidence type="ECO:0000256" key="1">
    <source>
        <dbReference type="SAM" id="SignalP"/>
    </source>
</evidence>
<gene>
    <name evidence="2" type="ORF">CBR_g12398</name>
</gene>
<dbReference type="Gramene" id="GBG72831">
    <property type="protein sequence ID" value="GBG72831"/>
    <property type="gene ID" value="CBR_g12398"/>
</dbReference>
<feature type="signal peptide" evidence="1">
    <location>
        <begin position="1"/>
        <end position="25"/>
    </location>
</feature>
<dbReference type="InterPro" id="IPR011050">
    <property type="entry name" value="Pectin_lyase_fold/virulence"/>
</dbReference>
<proteinExistence type="predicted"/>
<organism evidence="2 3">
    <name type="scientific">Chara braunii</name>
    <name type="common">Braun's stonewort</name>
    <dbReference type="NCBI Taxonomy" id="69332"/>
    <lineage>
        <taxon>Eukaryota</taxon>
        <taxon>Viridiplantae</taxon>
        <taxon>Streptophyta</taxon>
        <taxon>Charophyceae</taxon>
        <taxon>Charales</taxon>
        <taxon>Characeae</taxon>
        <taxon>Chara</taxon>
    </lineage>
</organism>
<reference evidence="2 3" key="1">
    <citation type="journal article" date="2018" name="Cell">
        <title>The Chara Genome: Secondary Complexity and Implications for Plant Terrestrialization.</title>
        <authorList>
            <person name="Nishiyama T."/>
            <person name="Sakayama H."/>
            <person name="Vries J.D."/>
            <person name="Buschmann H."/>
            <person name="Saint-Marcoux D."/>
            <person name="Ullrich K.K."/>
            <person name="Haas F.B."/>
            <person name="Vanderstraeten L."/>
            <person name="Becker D."/>
            <person name="Lang D."/>
            <person name="Vosolsobe S."/>
            <person name="Rombauts S."/>
            <person name="Wilhelmsson P.K.I."/>
            <person name="Janitza P."/>
            <person name="Kern R."/>
            <person name="Heyl A."/>
            <person name="Rumpler F."/>
            <person name="Villalobos L.I.A.C."/>
            <person name="Clay J.M."/>
            <person name="Skokan R."/>
            <person name="Toyoda A."/>
            <person name="Suzuki Y."/>
            <person name="Kagoshima H."/>
            <person name="Schijlen E."/>
            <person name="Tajeshwar N."/>
            <person name="Catarino B."/>
            <person name="Hetherington A.J."/>
            <person name="Saltykova A."/>
            <person name="Bonnot C."/>
            <person name="Breuninger H."/>
            <person name="Symeonidi A."/>
            <person name="Radhakrishnan G.V."/>
            <person name="Van Nieuwerburgh F."/>
            <person name="Deforce D."/>
            <person name="Chang C."/>
            <person name="Karol K.G."/>
            <person name="Hedrich R."/>
            <person name="Ulvskov P."/>
            <person name="Glockner G."/>
            <person name="Delwiche C.F."/>
            <person name="Petrasek J."/>
            <person name="Van de Peer Y."/>
            <person name="Friml J."/>
            <person name="Beilby M."/>
            <person name="Dolan L."/>
            <person name="Kohara Y."/>
            <person name="Sugano S."/>
            <person name="Fujiyama A."/>
            <person name="Delaux P.-M."/>
            <person name="Quint M."/>
            <person name="TheiBen G."/>
            <person name="Hagemann M."/>
            <person name="Harholt J."/>
            <person name="Dunand C."/>
            <person name="Zachgo S."/>
            <person name="Langdale J."/>
            <person name="Maumus F."/>
            <person name="Straeten D.V.D."/>
            <person name="Gould S.B."/>
            <person name="Rensing S.A."/>
        </authorList>
    </citation>
    <scope>NUCLEOTIDE SEQUENCE [LARGE SCALE GENOMIC DNA]</scope>
    <source>
        <strain evidence="2 3">S276</strain>
    </source>
</reference>
<keyword evidence="1" id="KW-0732">Signal</keyword>
<sequence length="337" mass="35836">MAPQFMMMVMMLWFGIAVMLLPSETGVVSVGAANAGISVEKHLVAALKDPKVTQFVLTSDVVLTASLPPSKKDFALVGRCRDQRQRPRLCVVDGQGKFLGFKSEGYYVGMSDVHFKNMRDTRNGTYFGDGTGAVAFAFNGKISATRCVFENNKALSAGALAVRDSPLLVTDCQFRNNRALFQAGAIRVYSNGVGTVRRSVFSGNTAGTSGGAARAYEGRLNLIDCIFRGNTARNGNGGAVIFGGDSSGVLSKSEFVGNTARNGSGGAVEVEGETAYDYINFCSCTFRGNSAKIRGSFNVNIAAYTRVNFCKNKPQGLRVVKPGKAALNCTVCAQPVE</sequence>
<dbReference type="AlphaFoldDB" id="A0A388KRZ1"/>
<protein>
    <recommendedName>
        <fullName evidence="4">Right handed beta helix domain-containing protein</fullName>
    </recommendedName>
</protein>
<name>A0A388KRZ1_CHABU</name>
<feature type="chain" id="PRO_5017189586" description="Right handed beta helix domain-containing protein" evidence="1">
    <location>
        <begin position="26"/>
        <end position="337"/>
    </location>
</feature>
<evidence type="ECO:0000313" key="3">
    <source>
        <dbReference type="Proteomes" id="UP000265515"/>
    </source>
</evidence>
<evidence type="ECO:0000313" key="2">
    <source>
        <dbReference type="EMBL" id="GBG72831.1"/>
    </source>
</evidence>
<dbReference type="PANTHER" id="PTHR11319:SF35">
    <property type="entry name" value="OUTER MEMBRANE PROTEIN PMPC-RELATED"/>
    <property type="match status" value="1"/>
</dbReference>